<feature type="region of interest" description="Disordered" evidence="1">
    <location>
        <begin position="156"/>
        <end position="194"/>
    </location>
</feature>
<proteinExistence type="predicted"/>
<keyword evidence="3" id="KW-1185">Reference proteome</keyword>
<evidence type="ECO:0000313" key="3">
    <source>
        <dbReference type="Proteomes" id="UP001500141"/>
    </source>
</evidence>
<evidence type="ECO:0000313" key="2">
    <source>
        <dbReference type="EMBL" id="GAA4762140.1"/>
    </source>
</evidence>
<sequence>MHQAEITRALKEKELVFTNINKVWNFTPRALTPESQSIATNWNEWRLFTAELYQKPKSTIGAFKQKTKSLAQKSEGLNLSIPNKLQKPQIKSRLMAIVTKVRALNTFMAFDRIPEKKVLTLVTDLNQEVNAFQDQIEEIVRRSHIQFEEGEQEMLNSIRGGANPLESQQDSIKTVSPPTQGAPQTNIKKELTVQ</sequence>
<organism evidence="2 3">
    <name type="scientific">Flavobacterium hankyongi</name>
    <dbReference type="NCBI Taxonomy" id="1176532"/>
    <lineage>
        <taxon>Bacteria</taxon>
        <taxon>Pseudomonadati</taxon>
        <taxon>Bacteroidota</taxon>
        <taxon>Flavobacteriia</taxon>
        <taxon>Flavobacteriales</taxon>
        <taxon>Flavobacteriaceae</taxon>
        <taxon>Flavobacterium</taxon>
    </lineage>
</organism>
<feature type="compositionally biased region" description="Polar residues" evidence="1">
    <location>
        <begin position="165"/>
        <end position="186"/>
    </location>
</feature>
<name>A0ABP8ZQI9_9FLAO</name>
<accession>A0ABP8ZQI9</accession>
<dbReference type="RefSeq" id="WP_338441327.1">
    <property type="nucleotide sequence ID" value="NZ_BAABIP010000007.1"/>
</dbReference>
<dbReference type="EMBL" id="BAABIP010000007">
    <property type="protein sequence ID" value="GAA4762140.1"/>
    <property type="molecule type" value="Genomic_DNA"/>
</dbReference>
<protein>
    <submittedName>
        <fullName evidence="2">Uncharacterized protein</fullName>
    </submittedName>
</protein>
<gene>
    <name evidence="2" type="ORF">GCM10023230_09300</name>
</gene>
<dbReference type="Proteomes" id="UP001500141">
    <property type="component" value="Unassembled WGS sequence"/>
</dbReference>
<reference evidence="3" key="1">
    <citation type="journal article" date="2019" name="Int. J. Syst. Evol. Microbiol.">
        <title>The Global Catalogue of Microorganisms (GCM) 10K type strain sequencing project: providing services to taxonomists for standard genome sequencing and annotation.</title>
        <authorList>
            <consortium name="The Broad Institute Genomics Platform"/>
            <consortium name="The Broad Institute Genome Sequencing Center for Infectious Disease"/>
            <person name="Wu L."/>
            <person name="Ma J."/>
        </authorList>
    </citation>
    <scope>NUCLEOTIDE SEQUENCE [LARGE SCALE GENOMIC DNA]</scope>
    <source>
        <strain evidence="3">JCM 18198</strain>
    </source>
</reference>
<comment type="caution">
    <text evidence="2">The sequence shown here is derived from an EMBL/GenBank/DDBJ whole genome shotgun (WGS) entry which is preliminary data.</text>
</comment>
<evidence type="ECO:0000256" key="1">
    <source>
        <dbReference type="SAM" id="MobiDB-lite"/>
    </source>
</evidence>